<sequence length="265" mass="27641">MPAAELERRTSAPVSARTSLTAASVVLLAILGPLTGCAKQREPGYYDPPPASTQGDAQYNATGAGYRTVVRAPSQLQFDLKRPAPTQQQQQQAAGQQQAAQAGEAAGDGQAAPATIASADAPASAPAPAPAAGQASKLVPQPQTYMGTLPCFSPGLNCEAQRITLTLAPNGRWRGRSAYLAESANKEKAVAEQGCWDATDEKPPRVFLTGADGNSRAEFVVAANNVLRLRALAGVTPNLNYTLTRQPDLDPIDELSKQPPPKCGN</sequence>
<feature type="compositionally biased region" description="Low complexity" evidence="1">
    <location>
        <begin position="83"/>
        <end position="112"/>
    </location>
</feature>
<organism evidence="2 3">
    <name type="scientific">Bordetella genomosp. 10</name>
    <dbReference type="NCBI Taxonomy" id="1416804"/>
    <lineage>
        <taxon>Bacteria</taxon>
        <taxon>Pseudomonadati</taxon>
        <taxon>Pseudomonadota</taxon>
        <taxon>Betaproteobacteria</taxon>
        <taxon>Burkholderiales</taxon>
        <taxon>Alcaligenaceae</taxon>
        <taxon>Bordetella</taxon>
    </lineage>
</organism>
<protein>
    <recommendedName>
        <fullName evidence="4">Copper resistance protein NlpE</fullName>
    </recommendedName>
</protein>
<dbReference type="Gene3D" id="2.40.128.300">
    <property type="match status" value="1"/>
</dbReference>
<reference evidence="3" key="1">
    <citation type="submission" date="2017-05" db="EMBL/GenBank/DDBJ databases">
        <title>Complete and WGS of Bordetella genogroups.</title>
        <authorList>
            <person name="Spilker T."/>
            <person name="Lipuma J."/>
        </authorList>
    </citation>
    <scope>NUCLEOTIDE SEQUENCE [LARGE SCALE GENOMIC DNA]</scope>
    <source>
        <strain evidence="3">AU16122</strain>
    </source>
</reference>
<gene>
    <name evidence="2" type="ORF">CAL29_27725</name>
</gene>
<comment type="caution">
    <text evidence="2">The sequence shown here is derived from an EMBL/GenBank/DDBJ whole genome shotgun (WGS) entry which is preliminary data.</text>
</comment>
<keyword evidence="3" id="KW-1185">Reference proteome</keyword>
<evidence type="ECO:0000313" key="3">
    <source>
        <dbReference type="Proteomes" id="UP000216020"/>
    </source>
</evidence>
<proteinExistence type="predicted"/>
<evidence type="ECO:0000256" key="1">
    <source>
        <dbReference type="SAM" id="MobiDB-lite"/>
    </source>
</evidence>
<evidence type="ECO:0000313" key="2">
    <source>
        <dbReference type="EMBL" id="OZI31673.1"/>
    </source>
</evidence>
<dbReference type="OrthoDB" id="8688958at2"/>
<dbReference type="InterPro" id="IPR007298">
    <property type="entry name" value="Cu-R_lipoprotein_NlpE"/>
</dbReference>
<name>A0A261S5G2_9BORD</name>
<dbReference type="InterPro" id="IPR043176">
    <property type="entry name" value="NlpE_N_sf"/>
</dbReference>
<dbReference type="RefSeq" id="WP_094856079.1">
    <property type="nucleotide sequence ID" value="NZ_NEVM01000005.1"/>
</dbReference>
<accession>A0A261S5G2</accession>
<feature type="region of interest" description="Disordered" evidence="1">
    <location>
        <begin position="244"/>
        <end position="265"/>
    </location>
</feature>
<dbReference type="EMBL" id="NEVM01000005">
    <property type="protein sequence ID" value="OZI31673.1"/>
    <property type="molecule type" value="Genomic_DNA"/>
</dbReference>
<evidence type="ECO:0008006" key="4">
    <source>
        <dbReference type="Google" id="ProtNLM"/>
    </source>
</evidence>
<dbReference type="Pfam" id="PF04170">
    <property type="entry name" value="NlpE"/>
    <property type="match status" value="1"/>
</dbReference>
<feature type="region of interest" description="Disordered" evidence="1">
    <location>
        <begin position="82"/>
        <end position="112"/>
    </location>
</feature>
<dbReference type="Proteomes" id="UP000216020">
    <property type="component" value="Unassembled WGS sequence"/>
</dbReference>
<dbReference type="AlphaFoldDB" id="A0A261S5G2"/>